<keyword evidence="1" id="KW-0378">Hydrolase</keyword>
<dbReference type="EMBL" id="JANURN010000008">
    <property type="protein sequence ID" value="MDL0082671.1"/>
    <property type="molecule type" value="Genomic_DNA"/>
</dbReference>
<protein>
    <submittedName>
        <fullName evidence="1">TatD family hydrolase</fullName>
    </submittedName>
</protein>
<proteinExistence type="predicted"/>
<gene>
    <name evidence="1" type="ORF">NYG90_08330</name>
</gene>
<reference evidence="1 2" key="1">
    <citation type="journal article" date="2023" name="Microorganisms">
        <title>Isolation and Genomic Characteristics of Cat-Borne Campylobacter felis sp. nov. and Sheep-Borne Campylobacter ovis sp. nov.</title>
        <authorList>
            <person name="Wang H."/>
            <person name="Li Y."/>
            <person name="Gu Y."/>
            <person name="Zhou G."/>
            <person name="Chen X."/>
            <person name="Zhang X."/>
            <person name="Shao Z."/>
            <person name="Zhang J."/>
            <person name="Zhang M."/>
        </authorList>
    </citation>
    <scope>NUCLEOTIDE SEQUENCE [LARGE SCALE GENOMIC DNA]</scope>
    <source>
        <strain evidence="1 2">XJK30-2</strain>
    </source>
</reference>
<organism evidence="1 2">
    <name type="scientific">Helicobacter zhangjianzhongii</name>
    <dbReference type="NCBI Taxonomy" id="2974574"/>
    <lineage>
        <taxon>Bacteria</taxon>
        <taxon>Pseudomonadati</taxon>
        <taxon>Campylobacterota</taxon>
        <taxon>Epsilonproteobacteria</taxon>
        <taxon>Campylobacterales</taxon>
        <taxon>Helicobacteraceae</taxon>
        <taxon>Helicobacter</taxon>
    </lineage>
</organism>
<accession>A0ACC6FTP9</accession>
<evidence type="ECO:0000313" key="2">
    <source>
        <dbReference type="Proteomes" id="UP001173802"/>
    </source>
</evidence>
<sequence length="270" mass="30289">MQATMPLFIDTHCHLDDERYITDLAQVIAQAKELGVKACIIPAASPSTLNRARDIAQQYPHIYFACGLHPCEISHENASISNRSTLQECFSLLDEPQCIAIGECGLDYYHFLESTSKQEQKRNQAEVFIAHIEQAIARDLPLIVHIREASNDAYEILSQYPKARGVLHCYNADEILLKLSDRFYYGIGGVATFKNARRLLEALPKIPLNRIVLETDAPYLTPHPHRGQRNSPEYIPLIAQRVAEILSITQEQLADISTSNACTLFGIQAS</sequence>
<evidence type="ECO:0000313" key="1">
    <source>
        <dbReference type="EMBL" id="MDL0082671.1"/>
    </source>
</evidence>
<comment type="caution">
    <text evidence="1">The sequence shown here is derived from an EMBL/GenBank/DDBJ whole genome shotgun (WGS) entry which is preliminary data.</text>
</comment>
<keyword evidence="2" id="KW-1185">Reference proteome</keyword>
<name>A0ACC6FTP9_9HELI</name>
<dbReference type="Proteomes" id="UP001173802">
    <property type="component" value="Unassembled WGS sequence"/>
</dbReference>